<evidence type="ECO:0000313" key="21">
    <source>
        <dbReference type="EMBL" id="KAK9407329.1"/>
    </source>
</evidence>
<dbReference type="PANTHER" id="PTHR31915:SF5">
    <property type="entry name" value="CALCIUM-BINDING AND COILED-COIL DOMAIN-CONTAINING PROTEIN 1"/>
    <property type="match status" value="1"/>
</dbReference>
<dbReference type="Pfam" id="PF17751">
    <property type="entry name" value="SKICH"/>
    <property type="match status" value="1"/>
</dbReference>
<evidence type="ECO:0000256" key="9">
    <source>
        <dbReference type="ARBA" id="ARBA00023015"/>
    </source>
</evidence>
<dbReference type="GO" id="GO:0005737">
    <property type="term" value="C:cytoplasm"/>
    <property type="evidence" value="ECO:0007669"/>
    <property type="project" value="UniProtKB-SubCell"/>
</dbReference>
<evidence type="ECO:0000256" key="2">
    <source>
        <dbReference type="ARBA" id="ARBA00004496"/>
    </source>
</evidence>
<dbReference type="Proteomes" id="UP001474421">
    <property type="component" value="Unassembled WGS sequence"/>
</dbReference>
<reference evidence="21 22" key="1">
    <citation type="journal article" date="2024" name="Proc. Natl. Acad. Sci. U.S.A.">
        <title>The genetic regulatory architecture and epigenomic basis for age-related changes in rattlesnake venom.</title>
        <authorList>
            <person name="Hogan M.P."/>
            <person name="Holding M.L."/>
            <person name="Nystrom G.S."/>
            <person name="Colston T.J."/>
            <person name="Bartlett D.A."/>
            <person name="Mason A.J."/>
            <person name="Ellsworth S.A."/>
            <person name="Rautsaw R.M."/>
            <person name="Lawrence K.C."/>
            <person name="Strickland J.L."/>
            <person name="He B."/>
            <person name="Fraser P."/>
            <person name="Margres M.J."/>
            <person name="Gilbert D.M."/>
            <person name="Gibbs H.L."/>
            <person name="Parkinson C.L."/>
            <person name="Rokyta D.R."/>
        </authorList>
    </citation>
    <scope>NUCLEOTIDE SEQUENCE [LARGE SCALE GENOMIC DNA]</scope>
    <source>
        <strain evidence="21">DRR0105</strain>
    </source>
</reference>
<keyword evidence="7 17" id="KW-0863">Zinc-finger</keyword>
<evidence type="ECO:0000256" key="5">
    <source>
        <dbReference type="ARBA" id="ARBA00022687"/>
    </source>
</evidence>
<feature type="region of interest" description="Disordered" evidence="19">
    <location>
        <begin position="593"/>
        <end position="614"/>
    </location>
</feature>
<comment type="similarity">
    <text evidence="14">Belongs to the CALCOCO family.</text>
</comment>
<evidence type="ECO:0000256" key="12">
    <source>
        <dbReference type="ARBA" id="ARBA00023163"/>
    </source>
</evidence>
<feature type="coiled-coil region" evidence="18">
    <location>
        <begin position="479"/>
        <end position="580"/>
    </location>
</feature>
<keyword evidence="4" id="KW-0597">Phosphoprotein</keyword>
<evidence type="ECO:0000256" key="18">
    <source>
        <dbReference type="SAM" id="Coils"/>
    </source>
</evidence>
<dbReference type="Pfam" id="PF18112">
    <property type="entry name" value="Zn-C2H2_12"/>
    <property type="match status" value="1"/>
</dbReference>
<keyword evidence="6" id="KW-0479">Metal-binding</keyword>
<name>A0AAW1BYI0_CROAD</name>
<evidence type="ECO:0000256" key="14">
    <source>
        <dbReference type="ARBA" id="ARBA00037963"/>
    </source>
</evidence>
<evidence type="ECO:0000256" key="16">
    <source>
        <dbReference type="ARBA" id="ARBA00045799"/>
    </source>
</evidence>
<sequence length="771" mass="87430">MCHISTPRARKENYNSRQHLELHRPPPPSAGLKAVIVVTKRLVDQLVALWTYTTYAWLIYKEFTAQVTEMEEAQSHPSVLFLNVASSYIPHTKVECHYNLQPGMKPSTRDWIGIFKVDASSVRDYYTFVWGIMPDGGASEGTFHCSVQFQASYLPKPGPQQYHFRYVDRHGEMRGQSSPFQFREPRPMDELVTLEEASDDGGGTDMLLVVPKATLLETQLEESRQEQGALLRESCRLKEEVQELRSRAADLEAALSSLRDEHTKLAAQYKELSNSYTEISKQRETLNVQETEHLARIQELEGDIQAMGEKMLQRETELDRVKDTVKSLLREQEHIHHQLKEENAEKEQYQVKLQASKEESRSLASDLQEAKSRHGEKISQALMLQEDIQKLQQKLAAANCRTAQMESLCEQLRTTQDILAASQQKVALLGEELASVASIRDRTISDLHKSRLEAAEINIKLADMTLKWKEGKGHWWKEKAMLLQNVEAEKDKILKLSAEVLRLENNLQEERAQRQVLRMELAQERDASLVQVSESRRELRELRAALQVAQKEKEQLQDEKQELLVYIRRLEERLEKVADEKWSESVLIDNEEERALDTPGSLDSPVSDSEDECPEDMRLPAQLSSYSLCDTRAVTTTPPCAHGPSHTVVISQPAPIASQIKQPPEDSSSDSEAEDEKVVLMAAAQSGGEETNLLLPELGNGFCEMASGLTGRQMSESSGMGASPLDLPSPGFWKECPICHERFPPESDKETVDTHVDGHFFFSTHDPFTFE</sequence>
<dbReference type="InterPro" id="IPR012852">
    <property type="entry name" value="CALCOCO1-like"/>
</dbReference>
<evidence type="ECO:0000256" key="17">
    <source>
        <dbReference type="PROSITE-ProRule" id="PRU01253"/>
    </source>
</evidence>
<dbReference type="InterPro" id="IPR041611">
    <property type="entry name" value="SKICH"/>
</dbReference>
<evidence type="ECO:0000259" key="20">
    <source>
        <dbReference type="PROSITE" id="PS51905"/>
    </source>
</evidence>
<keyword evidence="5" id="KW-0879">Wnt signaling pathway</keyword>
<evidence type="ECO:0000256" key="11">
    <source>
        <dbReference type="ARBA" id="ARBA00023159"/>
    </source>
</evidence>
<dbReference type="Gene3D" id="2.60.40.2840">
    <property type="match status" value="1"/>
</dbReference>
<evidence type="ECO:0000256" key="1">
    <source>
        <dbReference type="ARBA" id="ARBA00004123"/>
    </source>
</evidence>
<keyword evidence="22" id="KW-1185">Reference proteome</keyword>
<dbReference type="GO" id="GO:0016055">
    <property type="term" value="P:Wnt signaling pathway"/>
    <property type="evidence" value="ECO:0007669"/>
    <property type="project" value="UniProtKB-KW"/>
</dbReference>
<evidence type="ECO:0000256" key="13">
    <source>
        <dbReference type="ARBA" id="ARBA00023242"/>
    </source>
</evidence>
<evidence type="ECO:0000256" key="8">
    <source>
        <dbReference type="ARBA" id="ARBA00022833"/>
    </source>
</evidence>
<dbReference type="InterPro" id="IPR051002">
    <property type="entry name" value="UBA_autophagy_assoc_protein"/>
</dbReference>
<protein>
    <recommendedName>
        <fullName evidence="15">Calcium-binding and coiled-coil domain-containing protein 1</fullName>
    </recommendedName>
</protein>
<dbReference type="InterPro" id="IPR041641">
    <property type="entry name" value="CALCOCO1/2_Zn_UBZ1"/>
</dbReference>
<organism evidence="21 22">
    <name type="scientific">Crotalus adamanteus</name>
    <name type="common">Eastern diamondback rattlesnake</name>
    <dbReference type="NCBI Taxonomy" id="8729"/>
    <lineage>
        <taxon>Eukaryota</taxon>
        <taxon>Metazoa</taxon>
        <taxon>Chordata</taxon>
        <taxon>Craniata</taxon>
        <taxon>Vertebrata</taxon>
        <taxon>Euteleostomi</taxon>
        <taxon>Lepidosauria</taxon>
        <taxon>Squamata</taxon>
        <taxon>Bifurcata</taxon>
        <taxon>Unidentata</taxon>
        <taxon>Episquamata</taxon>
        <taxon>Toxicofera</taxon>
        <taxon>Serpentes</taxon>
        <taxon>Colubroidea</taxon>
        <taxon>Viperidae</taxon>
        <taxon>Crotalinae</taxon>
        <taxon>Crotalus</taxon>
    </lineage>
</organism>
<comment type="caution">
    <text evidence="21">The sequence shown here is derived from an EMBL/GenBank/DDBJ whole genome shotgun (WGS) entry which is preliminary data.</text>
</comment>
<dbReference type="AlphaFoldDB" id="A0AAW1BYI0"/>
<dbReference type="PANTHER" id="PTHR31915">
    <property type="entry name" value="SKICH DOMAIN-CONTAINING PROTEIN"/>
    <property type="match status" value="1"/>
</dbReference>
<dbReference type="PROSITE" id="PS51905">
    <property type="entry name" value="ZF_UBZ1"/>
    <property type="match status" value="1"/>
</dbReference>
<dbReference type="GO" id="GO:0008270">
    <property type="term" value="F:zinc ion binding"/>
    <property type="evidence" value="ECO:0007669"/>
    <property type="project" value="UniProtKB-KW"/>
</dbReference>
<keyword evidence="12" id="KW-0804">Transcription</keyword>
<keyword evidence="11" id="KW-0010">Activator</keyword>
<feature type="coiled-coil region" evidence="18">
    <location>
        <begin position="339"/>
        <end position="408"/>
    </location>
</feature>
<feature type="compositionally biased region" description="Basic and acidic residues" evidence="19">
    <location>
        <begin position="9"/>
        <end position="24"/>
    </location>
</feature>
<keyword evidence="10 18" id="KW-0175">Coiled coil</keyword>
<keyword evidence="9" id="KW-0805">Transcription regulation</keyword>
<evidence type="ECO:0000256" key="15">
    <source>
        <dbReference type="ARBA" id="ARBA00040932"/>
    </source>
</evidence>
<feature type="coiled-coil region" evidence="18">
    <location>
        <begin position="241"/>
        <end position="275"/>
    </location>
</feature>
<dbReference type="EMBL" id="JAOTOJ010000002">
    <property type="protein sequence ID" value="KAK9407329.1"/>
    <property type="molecule type" value="Genomic_DNA"/>
</dbReference>
<dbReference type="GO" id="GO:0003713">
    <property type="term" value="F:transcription coactivator activity"/>
    <property type="evidence" value="ECO:0007669"/>
    <property type="project" value="TreeGrafter"/>
</dbReference>
<keyword evidence="3" id="KW-0963">Cytoplasm</keyword>
<proteinExistence type="inferred from homology"/>
<dbReference type="GO" id="GO:0045944">
    <property type="term" value="P:positive regulation of transcription by RNA polymerase II"/>
    <property type="evidence" value="ECO:0007669"/>
    <property type="project" value="TreeGrafter"/>
</dbReference>
<evidence type="ECO:0000256" key="7">
    <source>
        <dbReference type="ARBA" id="ARBA00022771"/>
    </source>
</evidence>
<evidence type="ECO:0000313" key="22">
    <source>
        <dbReference type="Proteomes" id="UP001474421"/>
    </source>
</evidence>
<feature type="domain" description="UBZ1-type" evidence="20">
    <location>
        <begin position="733"/>
        <end position="759"/>
    </location>
</feature>
<dbReference type="Pfam" id="PF07888">
    <property type="entry name" value="CALCOCO1"/>
    <property type="match status" value="1"/>
</dbReference>
<keyword evidence="8" id="KW-0862">Zinc</keyword>
<dbReference type="GO" id="GO:0005634">
    <property type="term" value="C:nucleus"/>
    <property type="evidence" value="ECO:0007669"/>
    <property type="project" value="UniProtKB-SubCell"/>
</dbReference>
<feature type="region of interest" description="Disordered" evidence="19">
    <location>
        <begin position="1"/>
        <end position="26"/>
    </location>
</feature>
<dbReference type="Gene3D" id="6.20.250.40">
    <property type="match status" value="1"/>
</dbReference>
<accession>A0AAW1BYI0</accession>
<evidence type="ECO:0000256" key="19">
    <source>
        <dbReference type="SAM" id="MobiDB-lite"/>
    </source>
</evidence>
<evidence type="ECO:0000256" key="3">
    <source>
        <dbReference type="ARBA" id="ARBA00022490"/>
    </source>
</evidence>
<gene>
    <name evidence="21" type="ORF">NXF25_006103</name>
</gene>
<evidence type="ECO:0000256" key="10">
    <source>
        <dbReference type="ARBA" id="ARBA00023054"/>
    </source>
</evidence>
<comment type="function">
    <text evidence="16">Functions as a coactivator for aryl hydrocarbon and nuclear receptors (NR). Recruited to promoters through its contact with the N-terminal basic helix-loop-helix-Per-Arnt-Sim (PAS) domain of transcription factors or coactivators, such as NCOA2. During ER-activation acts synergistically in combination with other NCOA2-binding proteins, such as EP300, CREBBP and CARM1. Involved in the transcriptional activation of target genes in the Wnt/CTNNB1 pathway. Functions as a secondary coactivator in LEF1-mediated transcriptional activation via its interaction with CTNNB1. Coactivator function for nuclear receptors and LEF1/CTNNB1 involves differential utilization of two different activation regions. In association with CCAR1 enhances GATA1- and MED1-mediated transcriptional activation from the gamma-globin promoter during erythroid differentiation of K562 erythroleukemia cells.</text>
</comment>
<evidence type="ECO:0000256" key="6">
    <source>
        <dbReference type="ARBA" id="ARBA00022723"/>
    </source>
</evidence>
<comment type="subcellular location">
    <subcellularLocation>
        <location evidence="2">Cytoplasm</location>
    </subcellularLocation>
    <subcellularLocation>
        <location evidence="1">Nucleus</location>
    </subcellularLocation>
</comment>
<evidence type="ECO:0000256" key="4">
    <source>
        <dbReference type="ARBA" id="ARBA00022553"/>
    </source>
</evidence>
<keyword evidence="13" id="KW-0539">Nucleus</keyword>